<sequence>MATFTENWGQSLPSSGSSYDVCQNALNSNVNRTNRKIITHTQSPIVTGTSVLGIVYSDGILLAADTLDLLGGKFESDSIATGFGAHLAQPILRRTIEEKSGGAKELSFEEAKSAIDTCMRVLYYRDARSLNKVWLPFSN</sequence>
<evidence type="ECO:0000313" key="2">
    <source>
        <dbReference type="Proteomes" id="UP000029725"/>
    </source>
</evidence>
<dbReference type="Proteomes" id="UP000029725">
    <property type="component" value="Unassembled WGS sequence"/>
</dbReference>
<dbReference type="OrthoDB" id="10248542at2759"/>
<dbReference type="AlphaFoldDB" id="A0A098VRH2"/>
<dbReference type="GeneID" id="25259463"/>
<reference evidence="1 2" key="1">
    <citation type="submission" date="2014-04" db="EMBL/GenBank/DDBJ databases">
        <title>A new species of microsporidia sheds light on the evolution of extreme parasitism.</title>
        <authorList>
            <person name="Haag K.L."/>
            <person name="James T.Y."/>
            <person name="Larsson R."/>
            <person name="Schaer T.M."/>
            <person name="Refardt D."/>
            <person name="Pombert J.-F."/>
            <person name="Ebert D."/>
        </authorList>
    </citation>
    <scope>NUCLEOTIDE SEQUENCE [LARGE SCALE GENOMIC DNA]</scope>
    <source>
        <strain evidence="1 2">UGP3</strain>
        <tissue evidence="1">Spores</tissue>
    </source>
</reference>
<dbReference type="EMBL" id="JMKJ01000222">
    <property type="protein sequence ID" value="KGG51658.1"/>
    <property type="molecule type" value="Genomic_DNA"/>
</dbReference>
<accession>A0A098VRH2</accession>
<dbReference type="InterPro" id="IPR029055">
    <property type="entry name" value="Ntn_hydrolases_N"/>
</dbReference>
<evidence type="ECO:0000313" key="1">
    <source>
        <dbReference type="EMBL" id="KGG51658.1"/>
    </source>
</evidence>
<comment type="caution">
    <text evidence="1">The sequence shown here is derived from an EMBL/GenBank/DDBJ whole genome shotgun (WGS) entry which is preliminary data.</text>
</comment>
<dbReference type="VEuPathDB" id="MicrosporidiaDB:DI09_2p350"/>
<name>A0A098VRH2_9MICR</name>
<gene>
    <name evidence="1" type="ORF">DI09_2p350</name>
</gene>
<dbReference type="Gene3D" id="3.60.20.10">
    <property type="entry name" value="Glutamine Phosphoribosylpyrophosphate, subunit 1, domain 1"/>
    <property type="match status" value="2"/>
</dbReference>
<keyword evidence="1" id="KW-0647">Proteasome</keyword>
<protein>
    <submittedName>
        <fullName evidence="1">Subunit beta of proteasome</fullName>
    </submittedName>
</protein>
<dbReference type="SUPFAM" id="SSF56235">
    <property type="entry name" value="N-terminal nucleophile aminohydrolases (Ntn hydrolases)"/>
    <property type="match status" value="1"/>
</dbReference>
<keyword evidence="2" id="KW-1185">Reference proteome</keyword>
<dbReference type="HOGENOM" id="CLU_1845584_0_0_1"/>
<dbReference type="GO" id="GO:0000502">
    <property type="term" value="C:proteasome complex"/>
    <property type="evidence" value="ECO:0007669"/>
    <property type="project" value="UniProtKB-KW"/>
</dbReference>
<organism evidence="1 2">
    <name type="scientific">Mitosporidium daphniae</name>
    <dbReference type="NCBI Taxonomy" id="1485682"/>
    <lineage>
        <taxon>Eukaryota</taxon>
        <taxon>Fungi</taxon>
        <taxon>Fungi incertae sedis</taxon>
        <taxon>Microsporidia</taxon>
        <taxon>Mitosporidium</taxon>
    </lineage>
</organism>
<proteinExistence type="predicted"/>
<dbReference type="RefSeq" id="XP_013238085.1">
    <property type="nucleotide sequence ID" value="XM_013382631.1"/>
</dbReference>